<dbReference type="PANTHER" id="PTHR14453:SF67">
    <property type="entry name" value="POLY [ADP-RIBOSE] POLYMERASE"/>
    <property type="match status" value="1"/>
</dbReference>
<dbReference type="Proteomes" id="UP001152795">
    <property type="component" value="Unassembled WGS sequence"/>
</dbReference>
<keyword evidence="4" id="KW-0520">NAD</keyword>
<reference evidence="6" key="1">
    <citation type="submission" date="2020-04" db="EMBL/GenBank/DDBJ databases">
        <authorList>
            <person name="Alioto T."/>
            <person name="Alioto T."/>
            <person name="Gomez Garrido J."/>
        </authorList>
    </citation>
    <scope>NUCLEOTIDE SEQUENCE</scope>
    <source>
        <strain evidence="6">A484AB</strain>
    </source>
</reference>
<dbReference type="GO" id="GO:0005737">
    <property type="term" value="C:cytoplasm"/>
    <property type="evidence" value="ECO:0007669"/>
    <property type="project" value="TreeGrafter"/>
</dbReference>
<dbReference type="GO" id="GO:0016757">
    <property type="term" value="F:glycosyltransferase activity"/>
    <property type="evidence" value="ECO:0007669"/>
    <property type="project" value="UniProtKB-KW"/>
</dbReference>
<dbReference type="SUPFAM" id="SSF52949">
    <property type="entry name" value="Macro domain-like"/>
    <property type="match status" value="2"/>
</dbReference>
<evidence type="ECO:0000313" key="7">
    <source>
        <dbReference type="Proteomes" id="UP001152795"/>
    </source>
</evidence>
<proteinExistence type="predicted"/>
<evidence type="ECO:0000256" key="1">
    <source>
        <dbReference type="ARBA" id="ARBA00004123"/>
    </source>
</evidence>
<dbReference type="Pfam" id="PF01661">
    <property type="entry name" value="Macro"/>
    <property type="match status" value="2"/>
</dbReference>
<evidence type="ECO:0000256" key="2">
    <source>
        <dbReference type="ARBA" id="ARBA00022676"/>
    </source>
</evidence>
<feature type="non-terminal residue" evidence="6">
    <location>
        <position position="245"/>
    </location>
</feature>
<evidence type="ECO:0000313" key="6">
    <source>
        <dbReference type="EMBL" id="CAB4045067.1"/>
    </source>
</evidence>
<dbReference type="PANTHER" id="PTHR14453">
    <property type="entry name" value="PARP/ZINC FINGER CCCH TYPE DOMAIN CONTAINING PROTEIN"/>
    <property type="match status" value="1"/>
</dbReference>
<keyword evidence="2" id="KW-0328">Glycosyltransferase</keyword>
<dbReference type="EMBL" id="CACRXK020037483">
    <property type="protein sequence ID" value="CAB4045067.1"/>
    <property type="molecule type" value="Genomic_DNA"/>
</dbReference>
<dbReference type="InterPro" id="IPR052056">
    <property type="entry name" value="Mono-ARTD/PARP"/>
</dbReference>
<keyword evidence="3" id="KW-0808">Transferase</keyword>
<dbReference type="PROSITE" id="PS51154">
    <property type="entry name" value="MACRO"/>
    <property type="match status" value="1"/>
</dbReference>
<gene>
    <name evidence="6" type="ORF">PACLA_8A089335</name>
</gene>
<evidence type="ECO:0000256" key="5">
    <source>
        <dbReference type="ARBA" id="ARBA00023242"/>
    </source>
</evidence>
<dbReference type="InterPro" id="IPR043472">
    <property type="entry name" value="Macro_dom-like"/>
</dbReference>
<organism evidence="6 7">
    <name type="scientific">Paramuricea clavata</name>
    <name type="common">Red gorgonian</name>
    <name type="synonym">Violescent sea-whip</name>
    <dbReference type="NCBI Taxonomy" id="317549"/>
    <lineage>
        <taxon>Eukaryota</taxon>
        <taxon>Metazoa</taxon>
        <taxon>Cnidaria</taxon>
        <taxon>Anthozoa</taxon>
        <taxon>Octocorallia</taxon>
        <taxon>Malacalcyonacea</taxon>
        <taxon>Plexauridae</taxon>
        <taxon>Paramuricea</taxon>
    </lineage>
</organism>
<keyword evidence="7" id="KW-1185">Reference proteome</keyword>
<dbReference type="GO" id="GO:0003714">
    <property type="term" value="F:transcription corepressor activity"/>
    <property type="evidence" value="ECO:0007669"/>
    <property type="project" value="TreeGrafter"/>
</dbReference>
<accession>A0A6S7KJ83</accession>
<sequence length="245" mass="26193">MKKQVDMEATNTIISEIEKNHRCVVEKDIRSEETHEKTEKSAGEVTAVADGGIATGTSDPSTMNLPYHSMSFVNDNEVKMASGQKITIVVGDLAKQTVDVIVNTTNDKVDLNANPCGKALLKVAGQELLNECQKIGSLKPGDMASTGPAKLNCKRVYHVRSSSWDNGKGAPVDVIVNTTNDKVDLNANPCGKALLKVAGQELLNECQKIGSLKPGDMASTGPAKLNCKRVYHVRSSSWDDGKGAP</sequence>
<comment type="subcellular location">
    <subcellularLocation>
        <location evidence="1">Nucleus</location>
    </subcellularLocation>
</comment>
<evidence type="ECO:0000256" key="3">
    <source>
        <dbReference type="ARBA" id="ARBA00022679"/>
    </source>
</evidence>
<evidence type="ECO:0000256" key="4">
    <source>
        <dbReference type="ARBA" id="ARBA00023027"/>
    </source>
</evidence>
<dbReference type="GO" id="GO:0005634">
    <property type="term" value="C:nucleus"/>
    <property type="evidence" value="ECO:0007669"/>
    <property type="project" value="UniProtKB-SubCell"/>
</dbReference>
<dbReference type="Gene3D" id="3.40.220.10">
    <property type="entry name" value="Leucine Aminopeptidase, subunit E, domain 1"/>
    <property type="match status" value="2"/>
</dbReference>
<dbReference type="AlphaFoldDB" id="A0A6S7KJ83"/>
<name>A0A6S7KJ83_PARCT</name>
<dbReference type="InterPro" id="IPR002589">
    <property type="entry name" value="Macro_dom"/>
</dbReference>
<protein>
    <submittedName>
        <fullName evidence="6">Uncharacterized protein</fullName>
    </submittedName>
</protein>
<keyword evidence="5" id="KW-0539">Nucleus</keyword>
<comment type="caution">
    <text evidence="6">The sequence shown here is derived from an EMBL/GenBank/DDBJ whole genome shotgun (WGS) entry which is preliminary data.</text>
</comment>
<dbReference type="GO" id="GO:0010629">
    <property type="term" value="P:negative regulation of gene expression"/>
    <property type="evidence" value="ECO:0007669"/>
    <property type="project" value="TreeGrafter"/>
</dbReference>
<dbReference type="OrthoDB" id="6095687at2759"/>